<dbReference type="CDD" id="cd18808">
    <property type="entry name" value="SF1_C_Upf1"/>
    <property type="match status" value="1"/>
</dbReference>
<dbReference type="Pfam" id="PF13087">
    <property type="entry name" value="AAA_12"/>
    <property type="match status" value="1"/>
</dbReference>
<feature type="zinc finger region" description="C3H1-type" evidence="7">
    <location>
        <begin position="1"/>
        <end position="28"/>
    </location>
</feature>
<dbReference type="InterPro" id="IPR047187">
    <property type="entry name" value="SF1_C_Upf1"/>
</dbReference>
<dbReference type="OrthoDB" id="2423195at2759"/>
<evidence type="ECO:0000256" key="2">
    <source>
        <dbReference type="ARBA" id="ARBA00022490"/>
    </source>
</evidence>
<keyword evidence="2" id="KW-0963">Cytoplasm</keyword>
<evidence type="ECO:0000256" key="6">
    <source>
        <dbReference type="ARBA" id="ARBA00022859"/>
    </source>
</evidence>
<evidence type="ECO:0000259" key="8">
    <source>
        <dbReference type="PROSITE" id="PS50103"/>
    </source>
</evidence>
<dbReference type="OMA" id="PVCQVPI"/>
<dbReference type="RefSeq" id="XP_024575298.1">
    <property type="nucleotide sequence ID" value="XM_024724419.1"/>
</dbReference>
<dbReference type="GeneID" id="36404029"/>
<keyword evidence="11" id="KW-1185">Reference proteome</keyword>
<dbReference type="GO" id="GO:0031380">
    <property type="term" value="C:nuclear RNA-directed RNA polymerase complex"/>
    <property type="evidence" value="ECO:0007669"/>
    <property type="project" value="TreeGrafter"/>
</dbReference>
<dbReference type="SUPFAM" id="SSF52540">
    <property type="entry name" value="P-loop containing nucleoside triphosphate hydrolases"/>
    <property type="match status" value="1"/>
</dbReference>
<feature type="domain" description="RZ-type" evidence="9">
    <location>
        <begin position="1912"/>
        <end position="1984"/>
    </location>
</feature>
<evidence type="ECO:0000259" key="9">
    <source>
        <dbReference type="PROSITE" id="PS51981"/>
    </source>
</evidence>
<dbReference type="CDD" id="cd17936">
    <property type="entry name" value="EEXXEc_NFX1"/>
    <property type="match status" value="1"/>
</dbReference>
<keyword evidence="6" id="KW-0391">Immunity</keyword>
<keyword evidence="4 7" id="KW-0863">Zinc-finger</keyword>
<comment type="subcellular location">
    <subcellularLocation>
        <location evidence="1">Cytoplasm</location>
    </subcellularLocation>
</comment>
<dbReference type="PROSITE" id="PS50103">
    <property type="entry name" value="ZF_C3H1"/>
    <property type="match status" value="1"/>
</dbReference>
<dbReference type="GO" id="GO:0031048">
    <property type="term" value="P:regulatory ncRNA-mediated heterochromatin formation"/>
    <property type="evidence" value="ECO:0007669"/>
    <property type="project" value="TreeGrafter"/>
</dbReference>
<dbReference type="Pfam" id="PF20173">
    <property type="entry name" value="ZnF_RZ-type"/>
    <property type="match status" value="1"/>
</dbReference>
<sequence>MPAKFCSYFERTGKCRFGEFCKFAHSRDCDTSACSNRVVAPGSSANNPIVYKPFSLGTLQVELASKLTSGSLFSSHSDALVVFWPGQDRLEVLWKGFLMPSDLANVWQINSQTQALNFINSGLHALLKDNLAPQFVRELGKTEGRGVVVIQELLDLKYDVDAGRRRTVVSFQRGFVPFVTMLTMRRFEMVSQHMDEANYVYAYLRTIHVQLFRLFLDHLQEIVDRHSIEDNEMSHATFLHETDGRKYAPLCFTQVCLPFIRLLYLLGNKFKDFIYEDTFHTTVTFLDALTSAWIEECQKSDLSIDSNLCFKMMKEEIKRLHQMIRRGEHGLRVGSKLKKEKLERDWDEAQPWDVIEVEMPGEKVHEDGTVGPRHDNDHCDIRDIQLLPTTEECLTREPPLLPGNYPFHENAHWLPPGPERWVDTHFRLYREDFCGIIRTCLQDLKYRLMEGDEKLAQGRLREADVDYNIYPILNTSMPLKHTNSRSERESGRRIERHGLCINVQFQQPSTAEMIGKKLKGQNKSRKELWEKTGRLPYNGMVALVAYIDGSLEVIFCQIVSREIDNLVKDIAEITLKPFEVQDFTLFELWQHSSSIRPQCRILLLEFNKIFYIAYEPVLRALQTLEPSILPFLEYLAPETAPRQGAIDMEAPLYCLTDNFTFDLSSVIRTYPNLAVDRPQSLHLKPLEQNSRDTCEAALVRYSALERDQAKALVEALSSRVACIQGLPGTGKSYIGSMLTNIIIEAKISPVLVVCYTNHALDQFLCHLLDIGITNLVRIGGQCKEPRLEKYNLNNLPRNYQRYELKRLYDTLDQNADAIATALRALESQTRRPTWKTLKWFLETHYPDIYDSFAERNSELYEDGWEVAGYDDILDYWIQGEDLNFLRRQTLSNEWTRNSNVWMWSLAARRDALAEWTVALRSGLVEELIKAQKSYMETMTKIQTVRHQADVGVLQHVRIIGMTTTGVAKNQEKIASVAPPVVICEEAGEVLEAQLITCLSPSCQQLVLIGDHQQLRPHVADHNLSVDSSIGKRFALDISLFERLVAPSSGLPFWMLTEQHRMRPQISQLIRMLFYPKLRDAQETLNYPGLRGVKKDVYFVSHNHPEDGAFVVLGASSRSHSNTYEVAYIVAALKYLLQQGYHSSDIAILTPYVGQLMKLRSALKGQYVLELNERDVEEIQRTYDEVDDDQDEETDLLPLEAIKKELSGAIRAATIDNFQGEEATVILVSLVRSTKDAHGSGTIGFLKTPNRINVLLSRAKHGLILVGQGELLRAKSPLWQQILDQLHSDGSFGDGLPLYCQQHPEYQRVAKSPDSFALLAPDGGCLQPCGTRLPNCGHICPKLCHIDQQSHRTVFCTQPCPRLQEGCGHVCPDICGNACGRCEVLVGAIVLPCGHTYNNARCFEAKMPSKLLCKALVDKVNPVCGHTQRVACSTKKMQCSRICGKALSCGHACVRKCSECIEKTLDASMGDQELKFPIDPTEHGACQKKCERKLPCCHCCQKVCHSDSPCPPCQHTCDVFSCKHGSCKHVCSNPCAACTEQCSWSCIHCGDCSLPCGAPCIRRLCDQRCLKNLKCGHQCPSVCGEDCPTPKFCHECGDNTIRQRNADLILFQTYEEINPDEDPIFVLPCCSMVYTMATLDGTLHLSTFFDSNGIPLGPLPEGYLDPPRCPNCQKPIRNLRRYGRITKRAAIDAAEKNFILHSHHLLMTLQERTNKVVEIGDLRSDRTLRHDLRMFGANVKRPPCQKIYEACVALLTKAKGGQGGGDVVIDQSAVPVPDSKFKFLGYFNLLSAQLSNLGSGEVKAKALQYAQDAIDEFEKGSHGKQAGEARLIKVQILIANAEEKLKESVEIKKHKKRTEEIERLAYDMNVEIKRLKTGSMSFLAEHEHDIKNLEQHLELIVCRARNATFYQEVSVSEMKAIKTAMQAEFRGSGHWYRCENGHPYSIGECGMAMEATRCPDCGVPVGGQNHMLVRGSQFDTHMDSL</sequence>
<dbReference type="Proteomes" id="UP000054928">
    <property type="component" value="Unassembled WGS sequence"/>
</dbReference>
<evidence type="ECO:0000313" key="10">
    <source>
        <dbReference type="EMBL" id="CEG38929.1"/>
    </source>
</evidence>
<dbReference type="GO" id="GO:0008270">
    <property type="term" value="F:zinc ion binding"/>
    <property type="evidence" value="ECO:0007669"/>
    <property type="project" value="UniProtKB-KW"/>
</dbReference>
<dbReference type="PROSITE" id="PS51981">
    <property type="entry name" value="ZF_RZ"/>
    <property type="match status" value="1"/>
</dbReference>
<feature type="domain" description="C3H1-type" evidence="8">
    <location>
        <begin position="1"/>
        <end position="28"/>
    </location>
</feature>
<dbReference type="Pfam" id="PF13086">
    <property type="entry name" value="AAA_11"/>
    <property type="match status" value="1"/>
</dbReference>
<evidence type="ECO:0000256" key="4">
    <source>
        <dbReference type="ARBA" id="ARBA00022771"/>
    </source>
</evidence>
<dbReference type="PANTHER" id="PTHR10887:SF341">
    <property type="entry name" value="NFX1-TYPE ZINC FINGER-CONTAINING PROTEIN 1"/>
    <property type="match status" value="1"/>
</dbReference>
<dbReference type="PANTHER" id="PTHR10887">
    <property type="entry name" value="DNA2/NAM7 HELICASE FAMILY"/>
    <property type="match status" value="1"/>
</dbReference>
<dbReference type="InterPro" id="IPR027417">
    <property type="entry name" value="P-loop_NTPase"/>
</dbReference>
<evidence type="ECO:0000256" key="5">
    <source>
        <dbReference type="ARBA" id="ARBA00022833"/>
    </source>
</evidence>
<dbReference type="InterPro" id="IPR000571">
    <property type="entry name" value="Znf_CCCH"/>
</dbReference>
<organism evidence="10 11">
    <name type="scientific">Plasmopara halstedii</name>
    <name type="common">Downy mildew of sunflower</name>
    <dbReference type="NCBI Taxonomy" id="4781"/>
    <lineage>
        <taxon>Eukaryota</taxon>
        <taxon>Sar</taxon>
        <taxon>Stramenopiles</taxon>
        <taxon>Oomycota</taxon>
        <taxon>Peronosporomycetes</taxon>
        <taxon>Peronosporales</taxon>
        <taxon>Peronosporaceae</taxon>
        <taxon>Plasmopara</taxon>
    </lineage>
</organism>
<reference evidence="11" key="1">
    <citation type="submission" date="2014-09" db="EMBL/GenBank/DDBJ databases">
        <authorList>
            <person name="Sharma Rahul"/>
            <person name="Thines Marco"/>
        </authorList>
    </citation>
    <scope>NUCLEOTIDE SEQUENCE [LARGE SCALE GENOMIC DNA]</scope>
</reference>
<evidence type="ECO:0000256" key="3">
    <source>
        <dbReference type="ARBA" id="ARBA00022723"/>
    </source>
</evidence>
<name>A0A0P1AEF7_PLAHL</name>
<dbReference type="GO" id="GO:0002376">
    <property type="term" value="P:immune system process"/>
    <property type="evidence" value="ECO:0007669"/>
    <property type="project" value="UniProtKB-KW"/>
</dbReference>
<keyword evidence="3 7" id="KW-0479">Metal-binding</keyword>
<dbReference type="CDD" id="cd06008">
    <property type="entry name" value="NF-X1-zinc-finger"/>
    <property type="match status" value="1"/>
</dbReference>
<dbReference type="EMBL" id="CCYD01000322">
    <property type="protein sequence ID" value="CEG38929.1"/>
    <property type="molecule type" value="Genomic_DNA"/>
</dbReference>
<dbReference type="SMART" id="SM00356">
    <property type="entry name" value="ZnF_C3H1"/>
    <property type="match status" value="1"/>
</dbReference>
<dbReference type="InterPro" id="IPR041679">
    <property type="entry name" value="DNA2/NAM7-like_C"/>
</dbReference>
<dbReference type="Gene3D" id="3.40.50.300">
    <property type="entry name" value="P-loop containing nucleotide triphosphate hydrolases"/>
    <property type="match status" value="2"/>
</dbReference>
<accession>A0A0P1AEF7</accession>
<protein>
    <submittedName>
        <fullName evidence="10">Uncharacterized protein</fullName>
    </submittedName>
</protein>
<dbReference type="GO" id="GO:0004386">
    <property type="term" value="F:helicase activity"/>
    <property type="evidence" value="ECO:0007669"/>
    <property type="project" value="InterPro"/>
</dbReference>
<proteinExistence type="predicted"/>
<dbReference type="InterPro" id="IPR046439">
    <property type="entry name" value="ZF_RZ_dom"/>
</dbReference>
<keyword evidence="5 7" id="KW-0862">Zinc</keyword>
<dbReference type="STRING" id="4781.A0A0P1AEF7"/>
<dbReference type="InterPro" id="IPR045055">
    <property type="entry name" value="DNA2/NAM7-like"/>
</dbReference>
<evidence type="ECO:0000256" key="7">
    <source>
        <dbReference type="PROSITE-ProRule" id="PRU00723"/>
    </source>
</evidence>
<evidence type="ECO:0000313" key="11">
    <source>
        <dbReference type="Proteomes" id="UP000054928"/>
    </source>
</evidence>
<dbReference type="InterPro" id="IPR041677">
    <property type="entry name" value="DNA2/NAM7_AAA_11"/>
</dbReference>
<dbReference type="GO" id="GO:0005737">
    <property type="term" value="C:cytoplasm"/>
    <property type="evidence" value="ECO:0007669"/>
    <property type="project" value="UniProtKB-SubCell"/>
</dbReference>
<dbReference type="FunFam" id="3.40.50.300:FF:001660">
    <property type="entry name" value="NF-X1 finger and helicase protein, putative"/>
    <property type="match status" value="1"/>
</dbReference>
<evidence type="ECO:0000256" key="1">
    <source>
        <dbReference type="ARBA" id="ARBA00004496"/>
    </source>
</evidence>